<feature type="domain" description="Sulfotransferase" evidence="1">
    <location>
        <begin position="29"/>
        <end position="218"/>
    </location>
</feature>
<dbReference type="SUPFAM" id="SSF52540">
    <property type="entry name" value="P-loop containing nucleoside triphosphate hydrolases"/>
    <property type="match status" value="1"/>
</dbReference>
<gene>
    <name evidence="2" type="ORF">DFQ10_11123</name>
</gene>
<name>A0A3D9GPR2_9FLAO</name>
<dbReference type="Gene3D" id="3.40.50.300">
    <property type="entry name" value="P-loop containing nucleotide triphosphate hydrolases"/>
    <property type="match status" value="1"/>
</dbReference>
<protein>
    <submittedName>
        <fullName evidence="2">Sulfotransferase domain-containing protein</fullName>
    </submittedName>
</protein>
<dbReference type="InterPro" id="IPR027417">
    <property type="entry name" value="P-loop_NTPase"/>
</dbReference>
<keyword evidence="3" id="KW-1185">Reference proteome</keyword>
<evidence type="ECO:0000313" key="2">
    <source>
        <dbReference type="EMBL" id="RED38202.1"/>
    </source>
</evidence>
<dbReference type="Pfam" id="PF00685">
    <property type="entry name" value="Sulfotransfer_1"/>
    <property type="match status" value="1"/>
</dbReference>
<evidence type="ECO:0000313" key="3">
    <source>
        <dbReference type="Proteomes" id="UP000256980"/>
    </source>
</evidence>
<dbReference type="RefSeq" id="WP_115818814.1">
    <property type="nucleotide sequence ID" value="NZ_QRDV01000011.1"/>
</dbReference>
<organism evidence="2 3">
    <name type="scientific">Winogradskyella eximia</name>
    <dbReference type="NCBI Taxonomy" id="262006"/>
    <lineage>
        <taxon>Bacteria</taxon>
        <taxon>Pseudomonadati</taxon>
        <taxon>Bacteroidota</taxon>
        <taxon>Flavobacteriia</taxon>
        <taxon>Flavobacteriales</taxon>
        <taxon>Flavobacteriaceae</taxon>
        <taxon>Winogradskyella</taxon>
    </lineage>
</organism>
<evidence type="ECO:0000259" key="1">
    <source>
        <dbReference type="Pfam" id="PF00685"/>
    </source>
</evidence>
<dbReference type="EMBL" id="QRDV01000011">
    <property type="protein sequence ID" value="RED38202.1"/>
    <property type="molecule type" value="Genomic_DNA"/>
</dbReference>
<proteinExistence type="predicted"/>
<accession>A0A3D9GPR2</accession>
<sequence>MRLLKRIKRRIFKIGSVLFKKKKKPNKNAIWVFGMQKSGTTAIAGLLSHRSGLSVTLDTEMLWNPYFKDILEGRLDFIKHINANPDDFSNQIIKEPSASQLINFIEDYFNLEKYIFIYRDPHDVIRSILNRLDIPGDKINIDIDSVDVNWRYIFGDGTNYIEKLANLWLKVYSQDDYIYNSNALFVNYDIFKKDKIKFIDNLCSELQLPKKNDISDIINKDFQPRGNSNVDLKLFFGEHNFQVILSICDEKKRSLEQCFV</sequence>
<dbReference type="GO" id="GO:0008146">
    <property type="term" value="F:sulfotransferase activity"/>
    <property type="evidence" value="ECO:0007669"/>
    <property type="project" value="InterPro"/>
</dbReference>
<keyword evidence="2" id="KW-0808">Transferase</keyword>
<dbReference type="OrthoDB" id="1441538at2"/>
<dbReference type="AlphaFoldDB" id="A0A3D9GPR2"/>
<dbReference type="Proteomes" id="UP000256980">
    <property type="component" value="Unassembled WGS sequence"/>
</dbReference>
<reference evidence="2 3" key="1">
    <citation type="submission" date="2018-07" db="EMBL/GenBank/DDBJ databases">
        <title>Genomic Encyclopedia of Type Strains, Phase III (KMG-III): the genomes of soil and plant-associated and newly described type strains.</title>
        <authorList>
            <person name="Whitman W."/>
        </authorList>
    </citation>
    <scope>NUCLEOTIDE SEQUENCE [LARGE SCALE GENOMIC DNA]</scope>
    <source>
        <strain evidence="2 3">CECT 7946</strain>
    </source>
</reference>
<comment type="caution">
    <text evidence="2">The sequence shown here is derived from an EMBL/GenBank/DDBJ whole genome shotgun (WGS) entry which is preliminary data.</text>
</comment>
<dbReference type="InterPro" id="IPR000863">
    <property type="entry name" value="Sulfotransferase_dom"/>
</dbReference>